<evidence type="ECO:0000313" key="8">
    <source>
        <dbReference type="EMBL" id="GCL37404.1"/>
    </source>
</evidence>
<dbReference type="Pfam" id="PF06769">
    <property type="entry name" value="YoeB_toxin"/>
    <property type="match status" value="1"/>
</dbReference>
<dbReference type="Proteomes" id="UP000300142">
    <property type="component" value="Unassembled WGS sequence"/>
</dbReference>
<proteinExistence type="inferred from homology"/>
<evidence type="ECO:0000256" key="1">
    <source>
        <dbReference type="ARBA" id="ARBA00008172"/>
    </source>
</evidence>
<evidence type="ECO:0000313" key="9">
    <source>
        <dbReference type="Proteomes" id="UP000300142"/>
    </source>
</evidence>
<keyword evidence="9" id="KW-1185">Reference proteome</keyword>
<dbReference type="PANTHER" id="PTHR38039:SF1">
    <property type="entry name" value="TOXIN YOEB"/>
    <property type="match status" value="1"/>
</dbReference>
<keyword evidence="2" id="KW-1277">Toxin-antitoxin system</keyword>
<dbReference type="GO" id="GO:0006401">
    <property type="term" value="P:RNA catabolic process"/>
    <property type="evidence" value="ECO:0007669"/>
    <property type="project" value="InterPro"/>
</dbReference>
<evidence type="ECO:0000256" key="3">
    <source>
        <dbReference type="ARBA" id="ARBA00022722"/>
    </source>
</evidence>
<dbReference type="InterPro" id="IPR035093">
    <property type="entry name" value="RelE/ParE_toxin_dom_sf"/>
</dbReference>
<reference evidence="9" key="1">
    <citation type="submission" date="2019-02" db="EMBL/GenBank/DDBJ databases">
        <title>Draft genome sequence of Sphaerospermopsis reniformis NIES-1949.</title>
        <authorList>
            <person name="Yamaguchi H."/>
            <person name="Suzuki S."/>
            <person name="Kawachi M."/>
        </authorList>
    </citation>
    <scope>NUCLEOTIDE SEQUENCE [LARGE SCALE GENOMIC DNA]</scope>
    <source>
        <strain evidence="9">NIES-1949</strain>
    </source>
</reference>
<gene>
    <name evidence="8" type="ORF">SR1949_25130</name>
</gene>
<sequence length="68" mass="8157">MKLTFTEAAWNDYLWFQDTDKKLLERINTLIKEILRTPFEGMGKPKPLKANLSGYWSRRINAEHRLVY</sequence>
<comment type="caution">
    <text evidence="8">The sequence shown here is derived from an EMBL/GenBank/DDBJ whole genome shotgun (WGS) entry which is preliminary data.</text>
</comment>
<dbReference type="SUPFAM" id="SSF143011">
    <property type="entry name" value="RelE-like"/>
    <property type="match status" value="1"/>
</dbReference>
<dbReference type="Gene3D" id="3.30.2310.20">
    <property type="entry name" value="RelE-like"/>
    <property type="match status" value="1"/>
</dbReference>
<dbReference type="GO" id="GO:0016787">
    <property type="term" value="F:hydrolase activity"/>
    <property type="evidence" value="ECO:0007669"/>
    <property type="project" value="UniProtKB-KW"/>
</dbReference>
<dbReference type="RefSeq" id="WP_137667611.1">
    <property type="nucleotide sequence ID" value="NZ_BJCE01000076.1"/>
</dbReference>
<accession>A0A480A579</accession>
<dbReference type="NCBIfam" id="TIGR02116">
    <property type="entry name" value="toxin_Txe_YoeB"/>
    <property type="match status" value="1"/>
</dbReference>
<name>A0A480A579_9CYAN</name>
<dbReference type="GO" id="GO:0004519">
    <property type="term" value="F:endonuclease activity"/>
    <property type="evidence" value="ECO:0007669"/>
    <property type="project" value="UniProtKB-KW"/>
</dbReference>
<comment type="similarity">
    <text evidence="1">Belongs to the YoeB family.</text>
</comment>
<evidence type="ECO:0000256" key="7">
    <source>
        <dbReference type="ARBA" id="ARBA00050056"/>
    </source>
</evidence>
<protein>
    <recommendedName>
        <fullName evidence="7">Endoribonuclease YoeB</fullName>
    </recommendedName>
    <alternativeName>
        <fullName evidence="6">Putative mRNA interferase YoeB</fullName>
    </alternativeName>
</protein>
<dbReference type="InterPro" id="IPR009614">
    <property type="entry name" value="YoeB_toxin"/>
</dbReference>
<evidence type="ECO:0000256" key="4">
    <source>
        <dbReference type="ARBA" id="ARBA00022759"/>
    </source>
</evidence>
<keyword evidence="4" id="KW-0255">Endonuclease</keyword>
<evidence type="ECO:0000256" key="6">
    <source>
        <dbReference type="ARBA" id="ARBA00030388"/>
    </source>
</evidence>
<dbReference type="AlphaFoldDB" id="A0A480A579"/>
<dbReference type="PANTHER" id="PTHR38039">
    <property type="entry name" value="TOXIN YOEB"/>
    <property type="match status" value="1"/>
</dbReference>
<dbReference type="EMBL" id="BJCE01000076">
    <property type="protein sequence ID" value="GCL37404.1"/>
    <property type="molecule type" value="Genomic_DNA"/>
</dbReference>
<keyword evidence="3" id="KW-0540">Nuclease</keyword>
<evidence type="ECO:0000256" key="5">
    <source>
        <dbReference type="ARBA" id="ARBA00022801"/>
    </source>
</evidence>
<evidence type="ECO:0000256" key="2">
    <source>
        <dbReference type="ARBA" id="ARBA00022649"/>
    </source>
</evidence>
<keyword evidence="5" id="KW-0378">Hydrolase</keyword>
<organism evidence="8 9">
    <name type="scientific">Sphaerospermopsis reniformis</name>
    <dbReference type="NCBI Taxonomy" id="531300"/>
    <lineage>
        <taxon>Bacteria</taxon>
        <taxon>Bacillati</taxon>
        <taxon>Cyanobacteriota</taxon>
        <taxon>Cyanophyceae</taxon>
        <taxon>Nostocales</taxon>
        <taxon>Aphanizomenonaceae</taxon>
        <taxon>Sphaerospermopsis</taxon>
    </lineage>
</organism>